<dbReference type="RefSeq" id="WP_393175648.1">
    <property type="nucleotide sequence ID" value="NZ_JBICRM010000044.1"/>
</dbReference>
<evidence type="ECO:0000313" key="9">
    <source>
        <dbReference type="Proteomes" id="UP001603978"/>
    </source>
</evidence>
<dbReference type="PANTHER" id="PTHR43671">
    <property type="entry name" value="SERINE/THREONINE-PROTEIN KINASE NEK"/>
    <property type="match status" value="1"/>
</dbReference>
<evidence type="ECO:0000256" key="6">
    <source>
        <dbReference type="SAM" id="MobiDB-lite"/>
    </source>
</evidence>
<feature type="region of interest" description="Disordered" evidence="6">
    <location>
        <begin position="270"/>
        <end position="465"/>
    </location>
</feature>
<dbReference type="PROSITE" id="PS00108">
    <property type="entry name" value="PROTEIN_KINASE_ST"/>
    <property type="match status" value="1"/>
</dbReference>
<evidence type="ECO:0000256" key="3">
    <source>
        <dbReference type="ARBA" id="ARBA00022741"/>
    </source>
</evidence>
<evidence type="ECO:0000259" key="7">
    <source>
        <dbReference type="PROSITE" id="PS50011"/>
    </source>
</evidence>
<dbReference type="PANTHER" id="PTHR43671:SF13">
    <property type="entry name" value="SERINE_THREONINE-PROTEIN KINASE NEK2"/>
    <property type="match status" value="1"/>
</dbReference>
<organism evidence="8 9">
    <name type="scientific">Nonomuraea marmarensis</name>
    <dbReference type="NCBI Taxonomy" id="3351344"/>
    <lineage>
        <taxon>Bacteria</taxon>
        <taxon>Bacillati</taxon>
        <taxon>Actinomycetota</taxon>
        <taxon>Actinomycetes</taxon>
        <taxon>Streptosporangiales</taxon>
        <taxon>Streptosporangiaceae</taxon>
        <taxon>Nonomuraea</taxon>
    </lineage>
</organism>
<evidence type="ECO:0000256" key="5">
    <source>
        <dbReference type="ARBA" id="ARBA00022840"/>
    </source>
</evidence>
<keyword evidence="5" id="KW-0067">ATP-binding</keyword>
<name>A0ABW7AVB4_9ACTN</name>
<comment type="caution">
    <text evidence="8">The sequence shown here is derived from an EMBL/GenBank/DDBJ whole genome shotgun (WGS) entry which is preliminary data.</text>
</comment>
<protein>
    <recommendedName>
        <fullName evidence="1">non-specific serine/threonine protein kinase</fullName>
        <ecNumber evidence="1">2.7.11.1</ecNumber>
    </recommendedName>
</protein>
<dbReference type="Pfam" id="PF00069">
    <property type="entry name" value="Pkinase"/>
    <property type="match status" value="1"/>
</dbReference>
<feature type="compositionally biased region" description="Low complexity" evidence="6">
    <location>
        <begin position="375"/>
        <end position="396"/>
    </location>
</feature>
<dbReference type="EMBL" id="JBICRM010000044">
    <property type="protein sequence ID" value="MFG1710152.1"/>
    <property type="molecule type" value="Genomic_DNA"/>
</dbReference>
<keyword evidence="3" id="KW-0547">Nucleotide-binding</keyword>
<dbReference type="Proteomes" id="UP001603978">
    <property type="component" value="Unassembled WGS sequence"/>
</dbReference>
<dbReference type="InterPro" id="IPR000719">
    <property type="entry name" value="Prot_kinase_dom"/>
</dbReference>
<keyword evidence="2" id="KW-0808">Transferase</keyword>
<dbReference type="GO" id="GO:0016301">
    <property type="term" value="F:kinase activity"/>
    <property type="evidence" value="ECO:0007669"/>
    <property type="project" value="UniProtKB-KW"/>
</dbReference>
<feature type="compositionally biased region" description="Basic and acidic residues" evidence="6">
    <location>
        <begin position="547"/>
        <end position="556"/>
    </location>
</feature>
<feature type="compositionally biased region" description="Pro residues" evidence="6">
    <location>
        <begin position="322"/>
        <end position="339"/>
    </location>
</feature>
<proteinExistence type="predicted"/>
<dbReference type="Gene3D" id="1.10.510.10">
    <property type="entry name" value="Transferase(Phosphotransferase) domain 1"/>
    <property type="match status" value="1"/>
</dbReference>
<evidence type="ECO:0000256" key="2">
    <source>
        <dbReference type="ARBA" id="ARBA00022679"/>
    </source>
</evidence>
<dbReference type="InterPro" id="IPR008271">
    <property type="entry name" value="Ser/Thr_kinase_AS"/>
</dbReference>
<keyword evidence="9" id="KW-1185">Reference proteome</keyword>
<feature type="compositionally biased region" description="Pro residues" evidence="6">
    <location>
        <begin position="429"/>
        <end position="438"/>
    </location>
</feature>
<reference evidence="8 9" key="1">
    <citation type="submission" date="2024-10" db="EMBL/GenBank/DDBJ databases">
        <authorList>
            <person name="Topkara A.R."/>
            <person name="Saygin H."/>
        </authorList>
    </citation>
    <scope>NUCLEOTIDE SEQUENCE [LARGE SCALE GENOMIC DNA]</scope>
    <source>
        <strain evidence="8 9">M3C6</strain>
    </source>
</reference>
<feature type="region of interest" description="Disordered" evidence="6">
    <location>
        <begin position="502"/>
        <end position="627"/>
    </location>
</feature>
<keyword evidence="4 8" id="KW-0418">Kinase</keyword>
<feature type="compositionally biased region" description="Gly residues" evidence="6">
    <location>
        <begin position="408"/>
        <end position="417"/>
    </location>
</feature>
<dbReference type="EC" id="2.7.11.1" evidence="1"/>
<dbReference type="InterPro" id="IPR050660">
    <property type="entry name" value="NEK_Ser/Thr_kinase"/>
</dbReference>
<feature type="compositionally biased region" description="Gly residues" evidence="6">
    <location>
        <begin position="353"/>
        <end position="374"/>
    </location>
</feature>
<evidence type="ECO:0000256" key="4">
    <source>
        <dbReference type="ARBA" id="ARBA00022777"/>
    </source>
</evidence>
<evidence type="ECO:0000256" key="1">
    <source>
        <dbReference type="ARBA" id="ARBA00012513"/>
    </source>
</evidence>
<accession>A0ABW7AVB4</accession>
<dbReference type="CDD" id="cd14014">
    <property type="entry name" value="STKc_PknB_like"/>
    <property type="match status" value="1"/>
</dbReference>
<dbReference type="InterPro" id="IPR011009">
    <property type="entry name" value="Kinase-like_dom_sf"/>
</dbReference>
<sequence>MNQLPPLAADDPRRLGAYDIVARLGEGGQGVVYLGRSDSGEQVAVKLLHHALVADTDARTRFLREVAVAQRVARFCTAPVLHADLDGSRPYIVSEYVPGPSLRELVINEGPRRGAALERLAISTATALAAIHRAGILHRDFKPANVLMGPEGPVVIDFGIARALDSPGATATGMAMGTPSYLAPEQLSGAAVSEAADVFAWGVTMVFAATGKPAFGADSIPVVMNRILNEEPQLGGMEGVLAELVEACLSKDPAQRPSADELIVHLTGQPAPKSAIEPVTGGQPAPGGTPPQGQDVYPGPWTQPTGPQHVGHLQPGHQSPPQTGPQPGSSPQPSAPPQTGPYGRPATAAHNGPGQGGPTMPGGPAGGSPHGGPQAGAAHGGPQAPHGPQSGAPQAPHGSPQAGMPHSGSGGPQGGPNYGLQRGASGMPPHGPGMPPGRPFQAGAPGGPGTPGGPSRPGDGAPAKQRRTLTLALSGAAAAALLVVVGAVVVQANTKEVPVVAVGNSSQNPSGDGSGADQPPAVEQTPAPAVPTDTSITVPTVDVGEPDETKKPEHTKAPVSQVPNPVTDAPRPTRTPAPAPTKKKKTNIIEPGGEPTEAPSSGPTVTIPSTEKKPSPRPTPTLKPNPYKATTVCGSGYKTIDSHALGSGATIYLLYNTSAGKNCVITMSRLVYPGKIKMNAILQVKGGSSGSNPGAFSAYAGPVRLPAKAKCVIWGGSWGTQTWKSGWSHCT</sequence>
<feature type="domain" description="Protein kinase" evidence="7">
    <location>
        <begin position="18"/>
        <end position="268"/>
    </location>
</feature>
<evidence type="ECO:0000313" key="8">
    <source>
        <dbReference type="EMBL" id="MFG1710152.1"/>
    </source>
</evidence>
<dbReference type="PROSITE" id="PS50011">
    <property type="entry name" value="PROTEIN_KINASE_DOM"/>
    <property type="match status" value="1"/>
</dbReference>
<dbReference type="Gene3D" id="3.30.200.20">
    <property type="entry name" value="Phosphorylase Kinase, domain 1"/>
    <property type="match status" value="1"/>
</dbReference>
<gene>
    <name evidence="8" type="ORF">ACFLIM_43985</name>
</gene>
<dbReference type="SUPFAM" id="SSF56112">
    <property type="entry name" value="Protein kinase-like (PK-like)"/>
    <property type="match status" value="1"/>
</dbReference>
<feature type="compositionally biased region" description="Polar residues" evidence="6">
    <location>
        <begin position="598"/>
        <end position="609"/>
    </location>
</feature>